<accession>A0A255XLQ6</accession>
<dbReference type="InterPro" id="IPR006260">
    <property type="entry name" value="TonB/TolA_C"/>
</dbReference>
<dbReference type="GO" id="GO:0031992">
    <property type="term" value="F:energy transducer activity"/>
    <property type="evidence" value="ECO:0007669"/>
    <property type="project" value="InterPro"/>
</dbReference>
<dbReference type="AlphaFoldDB" id="A0A255XLQ6"/>
<name>A0A255XLQ6_9PROT</name>
<dbReference type="Gene3D" id="3.30.1150.10">
    <property type="match status" value="1"/>
</dbReference>
<dbReference type="GO" id="GO:0098797">
    <property type="term" value="C:plasma membrane protein complex"/>
    <property type="evidence" value="ECO:0007669"/>
    <property type="project" value="TreeGrafter"/>
</dbReference>
<dbReference type="EMBL" id="NOXS01000033">
    <property type="protein sequence ID" value="OYQ17899.1"/>
    <property type="molecule type" value="Genomic_DNA"/>
</dbReference>
<dbReference type="GO" id="GO:0015031">
    <property type="term" value="P:protein transport"/>
    <property type="evidence" value="ECO:0007669"/>
    <property type="project" value="UniProtKB-UniRule"/>
</dbReference>
<comment type="subcellular location">
    <subcellularLocation>
        <location evidence="1 10">Cell inner membrane</location>
        <topology evidence="1 10">Single-pass membrane protein</topology>
        <orientation evidence="1 10">Periplasmic side</orientation>
    </subcellularLocation>
</comment>
<dbReference type="Proteomes" id="UP000216361">
    <property type="component" value="Unassembled WGS sequence"/>
</dbReference>
<evidence type="ECO:0000256" key="10">
    <source>
        <dbReference type="RuleBase" id="RU362123"/>
    </source>
</evidence>
<dbReference type="OrthoDB" id="1685233at2"/>
<feature type="compositionally biased region" description="Low complexity" evidence="11">
    <location>
        <begin position="63"/>
        <end position="100"/>
    </location>
</feature>
<comment type="function">
    <text evidence="10">Interacts with outer membrane receptor proteins that carry out high-affinity binding and energy dependent uptake into the periplasmic space of specific substrates. It could act to transduce energy from the cytoplasmic membrane to specific energy-requiring processes in the outer membrane, resulting in the release into the periplasm of ligands bound by these outer membrane proteins.</text>
</comment>
<evidence type="ECO:0000259" key="12">
    <source>
        <dbReference type="PROSITE" id="PS52015"/>
    </source>
</evidence>
<keyword evidence="3 10" id="KW-0813">Transport</keyword>
<dbReference type="InterPro" id="IPR051045">
    <property type="entry name" value="TonB-dependent_transducer"/>
</dbReference>
<dbReference type="GO" id="GO:0055085">
    <property type="term" value="P:transmembrane transport"/>
    <property type="evidence" value="ECO:0007669"/>
    <property type="project" value="InterPro"/>
</dbReference>
<keyword evidence="8 10" id="KW-1133">Transmembrane helix</keyword>
<reference evidence="13 14" key="1">
    <citation type="submission" date="2017-07" db="EMBL/GenBank/DDBJ databases">
        <title>Elstera cyanobacteriorum sp. nov., a novel bacterium isolated from cyanobacterial aggregates in a eutrophic lake.</title>
        <authorList>
            <person name="Cai H."/>
        </authorList>
    </citation>
    <scope>NUCLEOTIDE SEQUENCE [LARGE SCALE GENOMIC DNA]</scope>
    <source>
        <strain evidence="13 14">TH019</strain>
    </source>
</reference>
<dbReference type="Pfam" id="PF03544">
    <property type="entry name" value="TonB_C"/>
    <property type="match status" value="1"/>
</dbReference>
<protein>
    <recommendedName>
        <fullName evidence="10">Protein TonB</fullName>
    </recommendedName>
</protein>
<keyword evidence="4 10" id="KW-1003">Cell membrane</keyword>
<evidence type="ECO:0000256" key="7">
    <source>
        <dbReference type="ARBA" id="ARBA00022927"/>
    </source>
</evidence>
<dbReference type="InterPro" id="IPR037682">
    <property type="entry name" value="TonB_C"/>
</dbReference>
<organism evidence="13 14">
    <name type="scientific">Elstera cyanobacteriorum</name>
    <dbReference type="NCBI Taxonomy" id="2022747"/>
    <lineage>
        <taxon>Bacteria</taxon>
        <taxon>Pseudomonadati</taxon>
        <taxon>Pseudomonadota</taxon>
        <taxon>Alphaproteobacteria</taxon>
        <taxon>Rhodospirillales</taxon>
        <taxon>Rhodospirillaceae</taxon>
        <taxon>Elstera</taxon>
    </lineage>
</organism>
<comment type="caution">
    <text evidence="13">The sequence shown here is derived from an EMBL/GenBank/DDBJ whole genome shotgun (WGS) entry which is preliminary data.</text>
</comment>
<keyword evidence="14" id="KW-1185">Reference proteome</keyword>
<keyword evidence="6 10" id="KW-0812">Transmembrane</keyword>
<keyword evidence="9 10" id="KW-0472">Membrane</keyword>
<dbReference type="SUPFAM" id="SSF74653">
    <property type="entry name" value="TolA/TonB C-terminal domain"/>
    <property type="match status" value="1"/>
</dbReference>
<evidence type="ECO:0000313" key="14">
    <source>
        <dbReference type="Proteomes" id="UP000216361"/>
    </source>
</evidence>
<keyword evidence="5 10" id="KW-0997">Cell inner membrane</keyword>
<evidence type="ECO:0000313" key="13">
    <source>
        <dbReference type="EMBL" id="OYQ17899.1"/>
    </source>
</evidence>
<evidence type="ECO:0000256" key="2">
    <source>
        <dbReference type="ARBA" id="ARBA00006555"/>
    </source>
</evidence>
<evidence type="ECO:0000256" key="6">
    <source>
        <dbReference type="ARBA" id="ARBA00022692"/>
    </source>
</evidence>
<feature type="region of interest" description="Disordered" evidence="11">
    <location>
        <begin position="58"/>
        <end position="137"/>
    </location>
</feature>
<keyword evidence="7 10" id="KW-0653">Protein transport</keyword>
<dbReference type="PANTHER" id="PTHR33446">
    <property type="entry name" value="PROTEIN TONB-RELATED"/>
    <property type="match status" value="1"/>
</dbReference>
<evidence type="ECO:0000256" key="8">
    <source>
        <dbReference type="ARBA" id="ARBA00022989"/>
    </source>
</evidence>
<comment type="similarity">
    <text evidence="2 10">Belongs to the TonB family.</text>
</comment>
<sequence>MTGLRIEEPKRGGGFALSLLAHGAVIAGFAAFAAPRPGLPQPEIQPIALVMVPAPVEAPTPRAPAMEPVQAAPAPAEPVAEAPEPPSLAALAPPVAEALPLPEPPPPVKAEPAKIDPKPVPKPAPRPAPKPAVAKAPAPIAPSPVAVSPLPAVPETNAPAVASPPPAAPVPEIAAGPPLITEPRFREPPTKPAYPPRAAALDQQGEALVRVLVTPEGEQEEVQLWRSSGFDLLDRAALAAVRRWRFEPYRRNGTAQAAWVQVPVRFTLN</sequence>
<feature type="transmembrane region" description="Helical" evidence="10">
    <location>
        <begin position="12"/>
        <end position="34"/>
    </location>
</feature>
<dbReference type="GO" id="GO:0030288">
    <property type="term" value="C:outer membrane-bounded periplasmic space"/>
    <property type="evidence" value="ECO:0007669"/>
    <property type="project" value="InterPro"/>
</dbReference>
<dbReference type="InterPro" id="IPR003538">
    <property type="entry name" value="TonB"/>
</dbReference>
<dbReference type="GO" id="GO:0015891">
    <property type="term" value="P:siderophore transport"/>
    <property type="evidence" value="ECO:0007669"/>
    <property type="project" value="InterPro"/>
</dbReference>
<dbReference type="PROSITE" id="PS52015">
    <property type="entry name" value="TONB_CTD"/>
    <property type="match status" value="1"/>
</dbReference>
<feature type="compositionally biased region" description="Pro residues" evidence="11">
    <location>
        <begin position="120"/>
        <end position="130"/>
    </location>
</feature>
<feature type="domain" description="TonB C-terminal" evidence="12">
    <location>
        <begin position="179"/>
        <end position="269"/>
    </location>
</feature>
<evidence type="ECO:0000256" key="3">
    <source>
        <dbReference type="ARBA" id="ARBA00022448"/>
    </source>
</evidence>
<keyword evidence="10" id="KW-0735">Signal-anchor</keyword>
<dbReference type="NCBIfam" id="TIGR01352">
    <property type="entry name" value="tonB_Cterm"/>
    <property type="match status" value="1"/>
</dbReference>
<evidence type="ECO:0000256" key="5">
    <source>
        <dbReference type="ARBA" id="ARBA00022519"/>
    </source>
</evidence>
<evidence type="ECO:0000256" key="11">
    <source>
        <dbReference type="SAM" id="MobiDB-lite"/>
    </source>
</evidence>
<dbReference type="RefSeq" id="WP_094409461.1">
    <property type="nucleotide sequence ID" value="NZ_BMJZ01000002.1"/>
</dbReference>
<evidence type="ECO:0000256" key="4">
    <source>
        <dbReference type="ARBA" id="ARBA00022475"/>
    </source>
</evidence>
<proteinExistence type="inferred from homology"/>
<feature type="region of interest" description="Disordered" evidence="11">
    <location>
        <begin position="158"/>
        <end position="177"/>
    </location>
</feature>
<dbReference type="PRINTS" id="PR01374">
    <property type="entry name" value="TONBPROTEIN"/>
</dbReference>
<evidence type="ECO:0000256" key="1">
    <source>
        <dbReference type="ARBA" id="ARBA00004383"/>
    </source>
</evidence>
<evidence type="ECO:0000256" key="9">
    <source>
        <dbReference type="ARBA" id="ARBA00023136"/>
    </source>
</evidence>
<gene>
    <name evidence="13" type="ORF">CHR90_13070</name>
</gene>
<dbReference type="PANTHER" id="PTHR33446:SF2">
    <property type="entry name" value="PROTEIN TONB"/>
    <property type="match status" value="1"/>
</dbReference>